<evidence type="ECO:0000313" key="12">
    <source>
        <dbReference type="EMBL" id="KAD7117419.1"/>
    </source>
</evidence>
<evidence type="ECO:0000256" key="9">
    <source>
        <dbReference type="ARBA" id="ARBA00055312"/>
    </source>
</evidence>
<keyword evidence="5" id="KW-0452">Lithium</keyword>
<dbReference type="Proteomes" id="UP000326396">
    <property type="component" value="Linkage Group LG10"/>
</dbReference>
<dbReference type="GO" id="GO:0007165">
    <property type="term" value="P:signal transduction"/>
    <property type="evidence" value="ECO:0007669"/>
    <property type="project" value="TreeGrafter"/>
</dbReference>
<comment type="catalytic activity">
    <reaction evidence="1 11">
        <text>a myo-inositol phosphate + H2O = myo-inositol + phosphate</text>
        <dbReference type="Rhea" id="RHEA:24056"/>
        <dbReference type="ChEBI" id="CHEBI:15377"/>
        <dbReference type="ChEBI" id="CHEBI:17268"/>
        <dbReference type="ChEBI" id="CHEBI:43474"/>
        <dbReference type="ChEBI" id="CHEBI:84139"/>
        <dbReference type="EC" id="3.1.3.25"/>
    </reaction>
</comment>
<dbReference type="Pfam" id="PF00459">
    <property type="entry name" value="Inositol_P"/>
    <property type="match status" value="1"/>
</dbReference>
<evidence type="ECO:0000313" key="13">
    <source>
        <dbReference type="Proteomes" id="UP000326396"/>
    </source>
</evidence>
<feature type="binding site" evidence="10">
    <location>
        <position position="182"/>
    </location>
    <ligand>
        <name>Mg(2+)</name>
        <dbReference type="ChEBI" id="CHEBI:18420"/>
        <label>1</label>
        <note>catalytic</note>
    </ligand>
</feature>
<evidence type="ECO:0000256" key="8">
    <source>
        <dbReference type="ARBA" id="ARBA00022842"/>
    </source>
</evidence>
<dbReference type="PRINTS" id="PR00377">
    <property type="entry name" value="IMPHPHTASES"/>
</dbReference>
<evidence type="ECO:0000256" key="2">
    <source>
        <dbReference type="ARBA" id="ARBA00001946"/>
    </source>
</evidence>
<protein>
    <recommendedName>
        <fullName evidence="11">Inositol-1-monophosphatase</fullName>
        <ecNumber evidence="11">3.1.3.25</ecNumber>
    </recommendedName>
</protein>
<dbReference type="InterPro" id="IPR033942">
    <property type="entry name" value="IMPase"/>
</dbReference>
<keyword evidence="8 10" id="KW-0460">Magnesium</keyword>
<gene>
    <name evidence="12" type="ORF">E3N88_04687</name>
</gene>
<evidence type="ECO:0000256" key="4">
    <source>
        <dbReference type="ARBA" id="ARBA00009759"/>
    </source>
</evidence>
<dbReference type="SUPFAM" id="SSF56655">
    <property type="entry name" value="Carbohydrate phosphatase"/>
    <property type="match status" value="1"/>
</dbReference>
<dbReference type="InterPro" id="IPR020583">
    <property type="entry name" value="Inositol_monoP_metal-BS"/>
</dbReference>
<dbReference type="InterPro" id="IPR000760">
    <property type="entry name" value="Inositol_monophosphatase-like"/>
</dbReference>
<accession>A0A5N6PV51</accession>
<evidence type="ECO:0000256" key="1">
    <source>
        <dbReference type="ARBA" id="ARBA00001033"/>
    </source>
</evidence>
<feature type="binding site" evidence="10">
    <location>
        <position position="205"/>
    </location>
    <ligand>
        <name>Mg(2+)</name>
        <dbReference type="ChEBI" id="CHEBI:18420"/>
        <label>1</label>
        <note>catalytic</note>
    </ligand>
</feature>
<proteinExistence type="inferred from homology"/>
<feature type="binding site" evidence="10">
    <location>
        <position position="202"/>
    </location>
    <ligand>
        <name>Mg(2+)</name>
        <dbReference type="ChEBI" id="CHEBI:18420"/>
        <label>1</label>
        <note>catalytic</note>
    </ligand>
</feature>
<sequence>MDDGDAHEIEASKMELFCGRYFGASLQHVIDEEENLAAKIRKWKSVLRAGQAQLNKEKMHEANVGGVTDENEGNRLKLTTLLLDLHRSIIRCSLARLNSPDLSLSELHRLHMAENDSLSEFLTVAVDVAKKAGEVIRKGFYRTKHVEHKGSVDLVTETDKACEDLIFNHLKQRFPSHKFIGEETTAANGVSVLTDEPTWIVDPLDGTTNFVHGFPFVCVCIGLTIKKVPVVGVVYNPIMNELFTAIDGNGAFLNGNPIKGKYTSWLACICLILLQVGTKRDKATLDATTNRINSLLYKVRSIRMEGSCALGLCGVACGRIDLFYEIGFGGPWDVAAGVVIVKEAGGFVFDPSGNDFDITAQRVAASNTIVKNAFVEALQESA</sequence>
<evidence type="ECO:0000256" key="5">
    <source>
        <dbReference type="ARBA" id="ARBA00022671"/>
    </source>
</evidence>
<comment type="caution">
    <text evidence="12">The sequence shown here is derived from an EMBL/GenBank/DDBJ whole genome shotgun (WGS) entry which is preliminary data.</text>
</comment>
<evidence type="ECO:0000256" key="11">
    <source>
        <dbReference type="RuleBase" id="RU364068"/>
    </source>
</evidence>
<dbReference type="Gene3D" id="3.40.190.80">
    <property type="match status" value="1"/>
</dbReference>
<comment type="function">
    <text evidence="9">Responsible for the provision of inositol required for synthesis of phosphatidylinositol and polyphosphoinositides.</text>
</comment>
<evidence type="ECO:0000256" key="7">
    <source>
        <dbReference type="ARBA" id="ARBA00022801"/>
    </source>
</evidence>
<dbReference type="PANTHER" id="PTHR20854">
    <property type="entry name" value="INOSITOL MONOPHOSPHATASE"/>
    <property type="match status" value="1"/>
</dbReference>
<dbReference type="PROSITE" id="PS00630">
    <property type="entry name" value="IMP_2"/>
    <property type="match status" value="1"/>
</dbReference>
<keyword evidence="13" id="KW-1185">Reference proteome</keyword>
<dbReference type="FunFam" id="3.40.190.80:FF:000002">
    <property type="entry name" value="Inositol-1-monophosphatase"/>
    <property type="match status" value="1"/>
</dbReference>
<dbReference type="FunFam" id="3.30.540.10:FF:000004">
    <property type="entry name" value="Inositol-1-monophosphatase"/>
    <property type="match status" value="1"/>
</dbReference>
<keyword evidence="6 10" id="KW-0479">Metal-binding</keyword>
<organism evidence="12 13">
    <name type="scientific">Mikania micrantha</name>
    <name type="common">bitter vine</name>
    <dbReference type="NCBI Taxonomy" id="192012"/>
    <lineage>
        <taxon>Eukaryota</taxon>
        <taxon>Viridiplantae</taxon>
        <taxon>Streptophyta</taxon>
        <taxon>Embryophyta</taxon>
        <taxon>Tracheophyta</taxon>
        <taxon>Spermatophyta</taxon>
        <taxon>Magnoliopsida</taxon>
        <taxon>eudicotyledons</taxon>
        <taxon>Gunneridae</taxon>
        <taxon>Pentapetalae</taxon>
        <taxon>asterids</taxon>
        <taxon>campanulids</taxon>
        <taxon>Asterales</taxon>
        <taxon>Asteraceae</taxon>
        <taxon>Asteroideae</taxon>
        <taxon>Heliantheae alliance</taxon>
        <taxon>Eupatorieae</taxon>
        <taxon>Mikania</taxon>
    </lineage>
</organism>
<dbReference type="CDD" id="cd01639">
    <property type="entry name" value="IMPase"/>
    <property type="match status" value="1"/>
</dbReference>
<dbReference type="PROSITE" id="PS00629">
    <property type="entry name" value="IMP_1"/>
    <property type="match status" value="1"/>
</dbReference>
<dbReference type="GO" id="GO:0046854">
    <property type="term" value="P:phosphatidylinositol phosphate biosynthetic process"/>
    <property type="evidence" value="ECO:0007669"/>
    <property type="project" value="InterPro"/>
</dbReference>
<evidence type="ECO:0000256" key="6">
    <source>
        <dbReference type="ARBA" id="ARBA00022723"/>
    </source>
</evidence>
<comment type="cofactor">
    <cofactor evidence="2 10 11">
        <name>Mg(2+)</name>
        <dbReference type="ChEBI" id="CHEBI:18420"/>
    </cofactor>
</comment>
<evidence type="ECO:0000256" key="10">
    <source>
        <dbReference type="PIRSR" id="PIRSR600760-2"/>
    </source>
</evidence>
<name>A0A5N6PV51_9ASTR</name>
<dbReference type="InterPro" id="IPR020550">
    <property type="entry name" value="Inositol_monophosphatase_CS"/>
</dbReference>
<dbReference type="EC" id="3.1.3.25" evidence="11"/>
<dbReference type="GO" id="GO:0006021">
    <property type="term" value="P:inositol biosynthetic process"/>
    <property type="evidence" value="ECO:0007669"/>
    <property type="project" value="UniProtKB-UniPathway"/>
</dbReference>
<dbReference type="OrthoDB" id="10254945at2759"/>
<dbReference type="AlphaFoldDB" id="A0A5N6PV51"/>
<keyword evidence="7 11" id="KW-0378">Hydrolase</keyword>
<dbReference type="EMBL" id="SZYD01000002">
    <property type="protein sequence ID" value="KAD7117419.1"/>
    <property type="molecule type" value="Genomic_DNA"/>
</dbReference>
<dbReference type="GO" id="GO:0008934">
    <property type="term" value="F:inositol monophosphate 1-phosphatase activity"/>
    <property type="evidence" value="ECO:0007669"/>
    <property type="project" value="InterPro"/>
</dbReference>
<dbReference type="UniPathway" id="UPA00823">
    <property type="reaction ID" value="UER00788"/>
</dbReference>
<feature type="binding site" evidence="10">
    <location>
        <position position="204"/>
    </location>
    <ligand>
        <name>Mg(2+)</name>
        <dbReference type="ChEBI" id="CHEBI:18420"/>
        <label>1</label>
        <note>catalytic</note>
    </ligand>
</feature>
<evidence type="ECO:0000256" key="3">
    <source>
        <dbReference type="ARBA" id="ARBA00005152"/>
    </source>
</evidence>
<dbReference type="PANTHER" id="PTHR20854:SF4">
    <property type="entry name" value="INOSITOL-1-MONOPHOSPHATASE-RELATED"/>
    <property type="match status" value="1"/>
</dbReference>
<comment type="similarity">
    <text evidence="4 11">Belongs to the inositol monophosphatase superfamily.</text>
</comment>
<dbReference type="GO" id="GO:0046872">
    <property type="term" value="F:metal ion binding"/>
    <property type="evidence" value="ECO:0007669"/>
    <property type="project" value="UniProtKB-KW"/>
</dbReference>
<feature type="binding site" evidence="10">
    <location>
        <position position="333"/>
    </location>
    <ligand>
        <name>Mg(2+)</name>
        <dbReference type="ChEBI" id="CHEBI:18420"/>
        <label>1</label>
        <note>catalytic</note>
    </ligand>
</feature>
<dbReference type="Gene3D" id="3.30.540.10">
    <property type="entry name" value="Fructose-1,6-Bisphosphatase, subunit A, domain 1"/>
    <property type="match status" value="1"/>
</dbReference>
<reference evidence="12 13" key="1">
    <citation type="submission" date="2019-05" db="EMBL/GenBank/DDBJ databases">
        <title>Mikania micrantha, genome provides insights into the molecular mechanism of rapid growth.</title>
        <authorList>
            <person name="Liu B."/>
        </authorList>
    </citation>
    <scope>NUCLEOTIDE SEQUENCE [LARGE SCALE GENOMIC DNA]</scope>
    <source>
        <strain evidence="12">NLD-2019</strain>
        <tissue evidence="12">Leaf</tissue>
    </source>
</reference>
<comment type="pathway">
    <text evidence="3 11">Polyol metabolism; myo-inositol biosynthesis; myo-inositol from D-glucose 6-phosphate: step 2/2.</text>
</comment>